<dbReference type="EMBL" id="BPQB01000014">
    <property type="protein sequence ID" value="GJE89947.1"/>
    <property type="molecule type" value="Genomic_DNA"/>
</dbReference>
<dbReference type="AlphaFoldDB" id="A0A9P3G645"/>
<accession>A0A9P3G645</accession>
<keyword evidence="2" id="KW-1185">Reference proteome</keyword>
<organism evidence="1 2">
    <name type="scientific">Phanerochaete sordida</name>
    <dbReference type="NCBI Taxonomy" id="48140"/>
    <lineage>
        <taxon>Eukaryota</taxon>
        <taxon>Fungi</taxon>
        <taxon>Dikarya</taxon>
        <taxon>Basidiomycota</taxon>
        <taxon>Agaricomycotina</taxon>
        <taxon>Agaricomycetes</taxon>
        <taxon>Polyporales</taxon>
        <taxon>Phanerochaetaceae</taxon>
        <taxon>Phanerochaete</taxon>
    </lineage>
</organism>
<name>A0A9P3G645_9APHY</name>
<sequence>MSDPSYALRQTLAEVAMRSARDEALGAGDSIWSIREVALAEGLHDIESPAADYMGSRDWTGLASALLGLLQLERFHVLCGHARTKPSFARLQETIARATDPRLPVNVQYNDSRADSRLLVPSLFGISETDEGRYCVHESELPYGQKLVQI</sequence>
<protein>
    <submittedName>
        <fullName evidence="1">Uncharacterized protein</fullName>
    </submittedName>
</protein>
<dbReference type="Proteomes" id="UP000703269">
    <property type="component" value="Unassembled WGS sequence"/>
</dbReference>
<comment type="caution">
    <text evidence="1">The sequence shown here is derived from an EMBL/GenBank/DDBJ whole genome shotgun (WGS) entry which is preliminary data.</text>
</comment>
<gene>
    <name evidence="1" type="ORF">PsYK624_060610</name>
</gene>
<proteinExistence type="predicted"/>
<reference evidence="1 2" key="1">
    <citation type="submission" date="2021-08" db="EMBL/GenBank/DDBJ databases">
        <title>Draft Genome Sequence of Phanerochaete sordida strain YK-624.</title>
        <authorList>
            <person name="Mori T."/>
            <person name="Dohra H."/>
            <person name="Suzuki T."/>
            <person name="Kawagishi H."/>
            <person name="Hirai H."/>
        </authorList>
    </citation>
    <scope>NUCLEOTIDE SEQUENCE [LARGE SCALE GENOMIC DNA]</scope>
    <source>
        <strain evidence="1 2">YK-624</strain>
    </source>
</reference>
<evidence type="ECO:0000313" key="2">
    <source>
        <dbReference type="Proteomes" id="UP000703269"/>
    </source>
</evidence>
<evidence type="ECO:0000313" key="1">
    <source>
        <dbReference type="EMBL" id="GJE89947.1"/>
    </source>
</evidence>